<feature type="transmembrane region" description="Helical" evidence="8">
    <location>
        <begin position="353"/>
        <end position="373"/>
    </location>
</feature>
<keyword evidence="6 8" id="KW-1133">Transmembrane helix</keyword>
<evidence type="ECO:0000313" key="10">
    <source>
        <dbReference type="EMBL" id="AVY92613.1"/>
    </source>
</evidence>
<sequence length="380" mass="41517">MRALRIWIWRLVVMAEKEMRQLGRDRILLAFIVYAFTVDIFLAASGVTMQLSNAATVLVDSDRSATSRELASRFQPPYFRQDGVPRRSDDAQRELDNGKAMIALDIPPNFEADLANGRQTSVQMQVDTTNSVLGFMAASYGARIVGAFGLEQAMARLGLGGGGELPTVSNEFRVWFNQDQNDSWFMGIAELLNIVTVFAILLPAAAMVREKERGTIEQLLVSPLSSVQILLPKVLAMTTVIVAGAVLALYGVLVPLFDVPIHGSAALFFALTALYTFTTAGLGLFVATVARNLAQAAMLSILILAPVLFLSGTWTPPEALPYWLAELMKVSPLHYFLDASFGVLLKGQGAQELWRSIAGMLGIGVVVFGFGLYRFRRQFG</sequence>
<evidence type="ECO:0000256" key="5">
    <source>
        <dbReference type="ARBA" id="ARBA00022692"/>
    </source>
</evidence>
<comment type="subcellular location">
    <subcellularLocation>
        <location evidence="1">Cell membrane</location>
        <topology evidence="1">Multi-pass membrane protein</topology>
    </subcellularLocation>
</comment>
<comment type="similarity">
    <text evidence="2">Belongs to the ABC-2 integral membrane protein family.</text>
</comment>
<evidence type="ECO:0000256" key="4">
    <source>
        <dbReference type="ARBA" id="ARBA00022475"/>
    </source>
</evidence>
<proteinExistence type="inferred from homology"/>
<dbReference type="InterPro" id="IPR047817">
    <property type="entry name" value="ABC2_TM_bact-type"/>
</dbReference>
<dbReference type="PROSITE" id="PS51012">
    <property type="entry name" value="ABC_TM2"/>
    <property type="match status" value="1"/>
</dbReference>
<evidence type="ECO:0000256" key="3">
    <source>
        <dbReference type="ARBA" id="ARBA00022448"/>
    </source>
</evidence>
<dbReference type="Proteomes" id="UP000244173">
    <property type="component" value="Chromosome"/>
</dbReference>
<keyword evidence="5 8" id="KW-0812">Transmembrane</keyword>
<keyword evidence="7 8" id="KW-0472">Membrane</keyword>
<feature type="transmembrane region" description="Helical" evidence="8">
    <location>
        <begin position="265"/>
        <end position="289"/>
    </location>
</feature>
<evidence type="ECO:0000256" key="8">
    <source>
        <dbReference type="SAM" id="Phobius"/>
    </source>
</evidence>
<dbReference type="InterPro" id="IPR013525">
    <property type="entry name" value="ABC2_TM"/>
</dbReference>
<dbReference type="GO" id="GO:0005886">
    <property type="term" value="C:plasma membrane"/>
    <property type="evidence" value="ECO:0007669"/>
    <property type="project" value="UniProtKB-SubCell"/>
</dbReference>
<evidence type="ECO:0000256" key="1">
    <source>
        <dbReference type="ARBA" id="ARBA00004651"/>
    </source>
</evidence>
<dbReference type="KEGG" id="maer:DAI18_00040"/>
<dbReference type="Pfam" id="PF12698">
    <property type="entry name" value="ABC2_membrane_3"/>
    <property type="match status" value="1"/>
</dbReference>
<evidence type="ECO:0000259" key="9">
    <source>
        <dbReference type="PROSITE" id="PS51012"/>
    </source>
</evidence>
<dbReference type="InterPro" id="IPR051449">
    <property type="entry name" value="ABC-2_transporter_component"/>
</dbReference>
<dbReference type="GO" id="GO:0140359">
    <property type="term" value="F:ABC-type transporter activity"/>
    <property type="evidence" value="ECO:0007669"/>
    <property type="project" value="InterPro"/>
</dbReference>
<feature type="transmembrane region" description="Helical" evidence="8">
    <location>
        <begin position="27"/>
        <end position="47"/>
    </location>
</feature>
<gene>
    <name evidence="10" type="ORF">DAI18_00040</name>
    <name evidence="11" type="ORF">DAI18_19015</name>
</gene>
<evidence type="ECO:0000256" key="7">
    <source>
        <dbReference type="ARBA" id="ARBA00023136"/>
    </source>
</evidence>
<feature type="transmembrane region" description="Helical" evidence="8">
    <location>
        <begin position="184"/>
        <end position="208"/>
    </location>
</feature>
<evidence type="ECO:0000256" key="6">
    <source>
        <dbReference type="ARBA" id="ARBA00022989"/>
    </source>
</evidence>
<reference evidence="11 12" key="1">
    <citation type="submission" date="2018-04" db="EMBL/GenBank/DDBJ databases">
        <title>Denitrifier Microvirgula.</title>
        <authorList>
            <person name="Anderson E."/>
            <person name="Jang J."/>
            <person name="Ishii S."/>
        </authorList>
    </citation>
    <scope>NUCLEOTIDE SEQUENCE [LARGE SCALE GENOMIC DNA]</scope>
    <source>
        <strain evidence="11 12">BE2.4</strain>
    </source>
</reference>
<evidence type="ECO:0000256" key="2">
    <source>
        <dbReference type="ARBA" id="ARBA00007783"/>
    </source>
</evidence>
<dbReference type="OrthoDB" id="9808686at2"/>
<evidence type="ECO:0000313" key="12">
    <source>
        <dbReference type="Proteomes" id="UP000244173"/>
    </source>
</evidence>
<feature type="transmembrane region" description="Helical" evidence="8">
    <location>
        <begin position="229"/>
        <end position="253"/>
    </location>
</feature>
<dbReference type="AlphaFoldDB" id="A0A2S0PEU6"/>
<protein>
    <submittedName>
        <fullName evidence="11">ABC transporter permease</fullName>
    </submittedName>
</protein>
<organism evidence="11 12">
    <name type="scientific">Microvirgula aerodenitrificans</name>
    <dbReference type="NCBI Taxonomy" id="57480"/>
    <lineage>
        <taxon>Bacteria</taxon>
        <taxon>Pseudomonadati</taxon>
        <taxon>Pseudomonadota</taxon>
        <taxon>Betaproteobacteria</taxon>
        <taxon>Neisseriales</taxon>
        <taxon>Aquaspirillaceae</taxon>
        <taxon>Microvirgula</taxon>
    </lineage>
</organism>
<dbReference type="STRING" id="1122240.GCA_000620105_02911"/>
<feature type="domain" description="ABC transmembrane type-2" evidence="9">
    <location>
        <begin position="152"/>
        <end position="378"/>
    </location>
</feature>
<evidence type="ECO:0000313" key="11">
    <source>
        <dbReference type="EMBL" id="AVY95900.1"/>
    </source>
</evidence>
<dbReference type="RefSeq" id="WP_028499853.1">
    <property type="nucleotide sequence ID" value="NZ_CP028519.1"/>
</dbReference>
<name>A0A2S0PEU6_9NEIS</name>
<dbReference type="EMBL" id="CP028519">
    <property type="protein sequence ID" value="AVY95900.1"/>
    <property type="molecule type" value="Genomic_DNA"/>
</dbReference>
<keyword evidence="3" id="KW-0813">Transport</keyword>
<dbReference type="PANTHER" id="PTHR30294">
    <property type="entry name" value="MEMBRANE COMPONENT OF ABC TRANSPORTER YHHJ-RELATED"/>
    <property type="match status" value="1"/>
</dbReference>
<accession>A0A2S0PEU6</accession>
<dbReference type="PANTHER" id="PTHR30294:SF47">
    <property type="entry name" value="INNER MEMBRANE TRANSPORT PERMEASE YHHJ"/>
    <property type="match status" value="1"/>
</dbReference>
<keyword evidence="4" id="KW-1003">Cell membrane</keyword>
<feature type="transmembrane region" description="Helical" evidence="8">
    <location>
        <begin position="296"/>
        <end position="314"/>
    </location>
</feature>
<dbReference type="KEGG" id="maer:DAI18_19015"/>
<dbReference type="Gene3D" id="3.40.1710.10">
    <property type="entry name" value="abc type-2 transporter like domain"/>
    <property type="match status" value="1"/>
</dbReference>
<keyword evidence="12" id="KW-1185">Reference proteome</keyword>
<dbReference type="EMBL" id="CP028519">
    <property type="protein sequence ID" value="AVY92613.1"/>
    <property type="molecule type" value="Genomic_DNA"/>
</dbReference>